<dbReference type="Proteomes" id="UP000620124">
    <property type="component" value="Unassembled WGS sequence"/>
</dbReference>
<keyword evidence="4" id="KW-1185">Reference proteome</keyword>
<dbReference type="AlphaFoldDB" id="A0A8H6XKW0"/>
<feature type="region of interest" description="Disordered" evidence="1">
    <location>
        <begin position="25"/>
        <end position="91"/>
    </location>
</feature>
<reference evidence="3" key="1">
    <citation type="submission" date="2020-05" db="EMBL/GenBank/DDBJ databases">
        <title>Mycena genomes resolve the evolution of fungal bioluminescence.</title>
        <authorList>
            <person name="Tsai I.J."/>
        </authorList>
    </citation>
    <scope>NUCLEOTIDE SEQUENCE</scope>
    <source>
        <strain evidence="3">CCC161011</strain>
    </source>
</reference>
<sequence>MYIFSVIYLASALMLAAVASPIANKPPANHPSISSGAAPAEPSPAASHPDSTSEGQGDIFNPVQLVNETLPHIGNEEEAKPKPPHGLCVIA</sequence>
<dbReference type="OrthoDB" id="3056308at2759"/>
<organism evidence="3 4">
    <name type="scientific">Mycena venus</name>
    <dbReference type="NCBI Taxonomy" id="2733690"/>
    <lineage>
        <taxon>Eukaryota</taxon>
        <taxon>Fungi</taxon>
        <taxon>Dikarya</taxon>
        <taxon>Basidiomycota</taxon>
        <taxon>Agaricomycotina</taxon>
        <taxon>Agaricomycetes</taxon>
        <taxon>Agaricomycetidae</taxon>
        <taxon>Agaricales</taxon>
        <taxon>Marasmiineae</taxon>
        <taxon>Mycenaceae</taxon>
        <taxon>Mycena</taxon>
    </lineage>
</organism>
<comment type="caution">
    <text evidence="3">The sequence shown here is derived from an EMBL/GenBank/DDBJ whole genome shotgun (WGS) entry which is preliminary data.</text>
</comment>
<feature type="chain" id="PRO_5034740577" evidence="2">
    <location>
        <begin position="20"/>
        <end position="91"/>
    </location>
</feature>
<keyword evidence="2" id="KW-0732">Signal</keyword>
<proteinExistence type="predicted"/>
<name>A0A8H6XKW0_9AGAR</name>
<protein>
    <submittedName>
        <fullName evidence="3">Uncharacterized protein</fullName>
    </submittedName>
</protein>
<dbReference type="EMBL" id="JACAZI010000017">
    <property type="protein sequence ID" value="KAF7342346.1"/>
    <property type="molecule type" value="Genomic_DNA"/>
</dbReference>
<evidence type="ECO:0000256" key="1">
    <source>
        <dbReference type="SAM" id="MobiDB-lite"/>
    </source>
</evidence>
<evidence type="ECO:0000313" key="4">
    <source>
        <dbReference type="Proteomes" id="UP000620124"/>
    </source>
</evidence>
<evidence type="ECO:0000256" key="2">
    <source>
        <dbReference type="SAM" id="SignalP"/>
    </source>
</evidence>
<accession>A0A8H6XKW0</accession>
<evidence type="ECO:0000313" key="3">
    <source>
        <dbReference type="EMBL" id="KAF7342346.1"/>
    </source>
</evidence>
<gene>
    <name evidence="3" type="ORF">MVEN_01823200</name>
</gene>
<feature type="compositionally biased region" description="Low complexity" evidence="1">
    <location>
        <begin position="31"/>
        <end position="49"/>
    </location>
</feature>
<feature type="signal peptide" evidence="2">
    <location>
        <begin position="1"/>
        <end position="19"/>
    </location>
</feature>